<dbReference type="EMBL" id="QBIY01013462">
    <property type="protein sequence ID" value="RXN04091.1"/>
    <property type="molecule type" value="Genomic_DNA"/>
</dbReference>
<gene>
    <name evidence="1" type="ORF">ROHU_013107</name>
</gene>
<name>A0A498L6T5_LABRO</name>
<sequence>MQKGFQHLYNNGGKKRLLLKDLARPMSKDNAAILTAAASEEGTVAQAACFGVMGVSLTQLFEAGPGIPAVSSERLNSCPLRSQSTLAAAQTATGHAE</sequence>
<proteinExistence type="predicted"/>
<comment type="caution">
    <text evidence="1">The sequence shown here is derived from an EMBL/GenBank/DDBJ whole genome shotgun (WGS) entry which is preliminary data.</text>
</comment>
<dbReference type="AlphaFoldDB" id="A0A498L6T5"/>
<organism evidence="1 2">
    <name type="scientific">Labeo rohita</name>
    <name type="common">Indian major carp</name>
    <name type="synonym">Cyprinus rohita</name>
    <dbReference type="NCBI Taxonomy" id="84645"/>
    <lineage>
        <taxon>Eukaryota</taxon>
        <taxon>Metazoa</taxon>
        <taxon>Chordata</taxon>
        <taxon>Craniata</taxon>
        <taxon>Vertebrata</taxon>
        <taxon>Euteleostomi</taxon>
        <taxon>Actinopterygii</taxon>
        <taxon>Neopterygii</taxon>
        <taxon>Teleostei</taxon>
        <taxon>Ostariophysi</taxon>
        <taxon>Cypriniformes</taxon>
        <taxon>Cyprinidae</taxon>
        <taxon>Labeoninae</taxon>
        <taxon>Labeonini</taxon>
        <taxon>Labeo</taxon>
    </lineage>
</organism>
<dbReference type="Proteomes" id="UP000290572">
    <property type="component" value="Unassembled WGS sequence"/>
</dbReference>
<accession>A0A498L6T5</accession>
<evidence type="ECO:0000313" key="2">
    <source>
        <dbReference type="Proteomes" id="UP000290572"/>
    </source>
</evidence>
<reference evidence="1 2" key="1">
    <citation type="submission" date="2018-03" db="EMBL/GenBank/DDBJ databases">
        <title>Draft genome sequence of Rohu Carp (Labeo rohita).</title>
        <authorList>
            <person name="Das P."/>
            <person name="Kushwaha B."/>
            <person name="Joshi C.G."/>
            <person name="Kumar D."/>
            <person name="Nagpure N.S."/>
            <person name="Sahoo L."/>
            <person name="Das S.P."/>
            <person name="Bit A."/>
            <person name="Patnaik S."/>
            <person name="Meher P.K."/>
            <person name="Jayasankar P."/>
            <person name="Koringa P.G."/>
            <person name="Patel N.V."/>
            <person name="Hinsu A.T."/>
            <person name="Kumar R."/>
            <person name="Pandey M."/>
            <person name="Agarwal S."/>
            <person name="Srivastava S."/>
            <person name="Singh M."/>
            <person name="Iquebal M.A."/>
            <person name="Jaiswal S."/>
            <person name="Angadi U.B."/>
            <person name="Kumar N."/>
            <person name="Raza M."/>
            <person name="Shah T.M."/>
            <person name="Rai A."/>
            <person name="Jena J.K."/>
        </authorList>
    </citation>
    <scope>NUCLEOTIDE SEQUENCE [LARGE SCALE GENOMIC DNA]</scope>
    <source>
        <strain evidence="1">DASCIFA01</strain>
        <tissue evidence="1">Testis</tissue>
    </source>
</reference>
<keyword evidence="2" id="KW-1185">Reference proteome</keyword>
<protein>
    <submittedName>
        <fullName evidence="1">Uncharacterized protein</fullName>
    </submittedName>
</protein>
<evidence type="ECO:0000313" key="1">
    <source>
        <dbReference type="EMBL" id="RXN04091.1"/>
    </source>
</evidence>